<dbReference type="OrthoDB" id="1809393at2"/>
<name>A0A090RSZ5_9VIBR</name>
<dbReference type="AlphaFoldDB" id="A0A090RSZ5"/>
<dbReference type="Pfam" id="PF09643">
    <property type="entry name" value="YopX"/>
    <property type="match status" value="1"/>
</dbReference>
<sequence length="111" mass="12539">MRPIKVRGYSSKLEKWVYAGFPAVQSTKDSLTLKTFFMNAEYGEWDVMQEGTPFMDKDGVDIYQGDIVEFENGDRTIVSFCQATGNFQAFCTSLAACHDQIKVVDNVFSPE</sequence>
<dbReference type="InterPro" id="IPR023385">
    <property type="entry name" value="YopX-like_C"/>
</dbReference>
<dbReference type="Gene3D" id="2.30.30.290">
    <property type="entry name" value="YopX-like domains"/>
    <property type="match status" value="1"/>
</dbReference>
<keyword evidence="3" id="KW-1185">Reference proteome</keyword>
<reference evidence="2 3" key="1">
    <citation type="submission" date="2014-09" db="EMBL/GenBank/DDBJ databases">
        <title>Vibrio maritimus JCM 19235. (C45) whole genome shotgun sequence.</title>
        <authorList>
            <person name="Sawabe T."/>
            <person name="Meirelles P."/>
            <person name="Nakanishi M."/>
            <person name="Sayaka M."/>
            <person name="Hattori M."/>
            <person name="Ohkuma M."/>
        </authorList>
    </citation>
    <scope>NUCLEOTIDE SEQUENCE [LARGE SCALE GENOMIC DNA]</scope>
    <source>
        <strain evidence="3">JCM19235</strain>
    </source>
</reference>
<evidence type="ECO:0000313" key="2">
    <source>
        <dbReference type="EMBL" id="GAL18505.1"/>
    </source>
</evidence>
<organism evidence="2 3">
    <name type="scientific">Vibrio maritimus</name>
    <dbReference type="NCBI Taxonomy" id="990268"/>
    <lineage>
        <taxon>Bacteria</taxon>
        <taxon>Pseudomonadati</taxon>
        <taxon>Pseudomonadota</taxon>
        <taxon>Gammaproteobacteria</taxon>
        <taxon>Vibrionales</taxon>
        <taxon>Vibrionaceae</taxon>
        <taxon>Vibrio</taxon>
    </lineage>
</organism>
<proteinExistence type="predicted"/>
<dbReference type="STRING" id="990268.JCM19235_1928"/>
<dbReference type="EMBL" id="BBMR01000003">
    <property type="protein sequence ID" value="GAL18505.1"/>
    <property type="molecule type" value="Genomic_DNA"/>
</dbReference>
<accession>A0A090RSZ5</accession>
<protein>
    <recommendedName>
        <fullName evidence="1">YopX protein domain-containing protein</fullName>
    </recommendedName>
</protein>
<feature type="domain" description="YopX protein" evidence="1">
    <location>
        <begin position="8"/>
        <end position="108"/>
    </location>
</feature>
<dbReference type="Proteomes" id="UP000029228">
    <property type="component" value="Unassembled WGS sequence"/>
</dbReference>
<reference evidence="2 3" key="2">
    <citation type="submission" date="2014-09" db="EMBL/GenBank/DDBJ databases">
        <authorList>
            <consortium name="NBRP consortium"/>
            <person name="Sawabe T."/>
            <person name="Meirelles P."/>
            <person name="Nakanishi M."/>
            <person name="Sayaka M."/>
            <person name="Hattori M."/>
            <person name="Ohkuma M."/>
        </authorList>
    </citation>
    <scope>NUCLEOTIDE SEQUENCE [LARGE SCALE GENOMIC DNA]</scope>
    <source>
        <strain evidence="3">JCM19235</strain>
    </source>
</reference>
<dbReference type="SUPFAM" id="SSF159006">
    <property type="entry name" value="YopX-like"/>
    <property type="match status" value="1"/>
</dbReference>
<comment type="caution">
    <text evidence="2">The sequence shown here is derived from an EMBL/GenBank/DDBJ whole genome shotgun (WGS) entry which is preliminary data.</text>
</comment>
<dbReference type="InterPro" id="IPR019096">
    <property type="entry name" value="YopX_protein"/>
</dbReference>
<evidence type="ECO:0000313" key="3">
    <source>
        <dbReference type="Proteomes" id="UP000029228"/>
    </source>
</evidence>
<gene>
    <name evidence="2" type="ORF">JCM19235_1928</name>
</gene>
<evidence type="ECO:0000259" key="1">
    <source>
        <dbReference type="Pfam" id="PF09643"/>
    </source>
</evidence>